<dbReference type="Pfam" id="PF14543">
    <property type="entry name" value="TAXi_N"/>
    <property type="match status" value="1"/>
</dbReference>
<organism evidence="5 6">
    <name type="scientific">Castilleja foliolosa</name>
    <dbReference type="NCBI Taxonomy" id="1961234"/>
    <lineage>
        <taxon>Eukaryota</taxon>
        <taxon>Viridiplantae</taxon>
        <taxon>Streptophyta</taxon>
        <taxon>Embryophyta</taxon>
        <taxon>Tracheophyta</taxon>
        <taxon>Spermatophyta</taxon>
        <taxon>Magnoliopsida</taxon>
        <taxon>eudicotyledons</taxon>
        <taxon>Gunneridae</taxon>
        <taxon>Pentapetalae</taxon>
        <taxon>asterids</taxon>
        <taxon>lamiids</taxon>
        <taxon>Lamiales</taxon>
        <taxon>Orobanchaceae</taxon>
        <taxon>Pedicularideae</taxon>
        <taxon>Castillejinae</taxon>
        <taxon>Castilleja</taxon>
    </lineage>
</organism>
<keyword evidence="6" id="KW-1185">Reference proteome</keyword>
<feature type="domain" description="Peptidase A1" evidence="4">
    <location>
        <begin position="132"/>
        <end position="466"/>
    </location>
</feature>
<keyword evidence="3" id="KW-0812">Transmembrane</keyword>
<comment type="caution">
    <text evidence="5">The sequence shown here is derived from an EMBL/GenBank/DDBJ whole genome shotgun (WGS) entry which is preliminary data.</text>
</comment>
<proteinExistence type="inferred from homology"/>
<dbReference type="InterPro" id="IPR001461">
    <property type="entry name" value="Aspartic_peptidase_A1"/>
</dbReference>
<dbReference type="FunFam" id="2.40.70.10:FF:000031">
    <property type="entry name" value="Aspartyl protease AED1"/>
    <property type="match status" value="1"/>
</dbReference>
<feature type="active site" evidence="2">
    <location>
        <position position="150"/>
    </location>
</feature>
<dbReference type="SUPFAM" id="SSF50630">
    <property type="entry name" value="Acid proteases"/>
    <property type="match status" value="1"/>
</dbReference>
<sequence>MGLLNFSIYLIKFLVYCSPILLLLFSYFPEKIEAIGSHFPDVKVSSLLPASTFNRQASTGSKHMKYSTTLEVVHGLGPCSPYHKHNKNKPSLTDILSHDQSRVDSIQARQKQNFLRNNKATLPAMSLSCVNYMVTIGLGTPQQNLTLIIDTGSDLMWTQCQPCINCYEQHEPVYNPNSSSTYSTTPCGSSQCSELGHSCYDDRCIYSKIYNDGSYSEGVVSKERLTITPTNHDVFQDFLFGCGHNNEGTFGKTAGVLGLNRRPYEMSFLYQTAQKYGHYFSYCFPSTVSSTGHLTFGRNKSKPLAKNMKFIPLIPDPTHYLIEIVAISIDGSKLIIEPSVFKNPGTMIDSGTTITRLPRKAYLKMRNVFKHMIGDSYPTAPAYQNLDTCYYVNNHAKVKFPSVSFTFSGDVEVQLHPSGVIYSVNSTMKCLAFTNTDRDQLSIFGNTQQKTFEIVYDVARERLGFGRGGCE</sequence>
<dbReference type="InterPro" id="IPR033121">
    <property type="entry name" value="PEPTIDASE_A1"/>
</dbReference>
<gene>
    <name evidence="5" type="ORF">CASFOL_038076</name>
</gene>
<dbReference type="EMBL" id="JAVIJP010000081">
    <property type="protein sequence ID" value="KAL3617755.1"/>
    <property type="molecule type" value="Genomic_DNA"/>
</dbReference>
<feature type="transmembrane region" description="Helical" evidence="3">
    <location>
        <begin position="6"/>
        <end position="28"/>
    </location>
</feature>
<feature type="active site" evidence="2">
    <location>
        <position position="349"/>
    </location>
</feature>
<protein>
    <recommendedName>
        <fullName evidence="4">Peptidase A1 domain-containing protein</fullName>
    </recommendedName>
</protein>
<dbReference type="InterPro" id="IPR021109">
    <property type="entry name" value="Peptidase_aspartic_dom_sf"/>
</dbReference>
<dbReference type="InterPro" id="IPR032861">
    <property type="entry name" value="TAXi_N"/>
</dbReference>
<evidence type="ECO:0000313" key="6">
    <source>
        <dbReference type="Proteomes" id="UP001632038"/>
    </source>
</evidence>
<dbReference type="InterPro" id="IPR032799">
    <property type="entry name" value="TAXi_C"/>
</dbReference>
<comment type="similarity">
    <text evidence="1">Belongs to the peptidase A1 family.</text>
</comment>
<reference evidence="6" key="1">
    <citation type="journal article" date="2024" name="IScience">
        <title>Strigolactones Initiate the Formation of Haustorium-like Structures in Castilleja.</title>
        <authorList>
            <person name="Buerger M."/>
            <person name="Peterson D."/>
            <person name="Chory J."/>
        </authorList>
    </citation>
    <scope>NUCLEOTIDE SEQUENCE [LARGE SCALE GENOMIC DNA]</scope>
</reference>
<dbReference type="PANTHER" id="PTHR13683">
    <property type="entry name" value="ASPARTYL PROTEASES"/>
    <property type="match status" value="1"/>
</dbReference>
<dbReference type="Pfam" id="PF14541">
    <property type="entry name" value="TAXi_C"/>
    <property type="match status" value="1"/>
</dbReference>
<accession>A0ABD3BLZ3</accession>
<dbReference type="AlphaFoldDB" id="A0ABD3BLZ3"/>
<dbReference type="PANTHER" id="PTHR13683:SF750">
    <property type="entry name" value="ASPARTYL PROTEASE AED1"/>
    <property type="match status" value="1"/>
</dbReference>
<keyword evidence="3" id="KW-1133">Transmembrane helix</keyword>
<evidence type="ECO:0000256" key="1">
    <source>
        <dbReference type="ARBA" id="ARBA00007447"/>
    </source>
</evidence>
<evidence type="ECO:0000256" key="2">
    <source>
        <dbReference type="PIRSR" id="PIRSR601461-1"/>
    </source>
</evidence>
<evidence type="ECO:0000256" key="3">
    <source>
        <dbReference type="SAM" id="Phobius"/>
    </source>
</evidence>
<evidence type="ECO:0000259" key="4">
    <source>
        <dbReference type="PROSITE" id="PS51767"/>
    </source>
</evidence>
<dbReference type="PROSITE" id="PS51767">
    <property type="entry name" value="PEPTIDASE_A1"/>
    <property type="match status" value="1"/>
</dbReference>
<dbReference type="FunFam" id="2.40.70.10:FF:000013">
    <property type="entry name" value="Aspartyl protease AED1"/>
    <property type="match status" value="1"/>
</dbReference>
<dbReference type="Proteomes" id="UP001632038">
    <property type="component" value="Unassembled WGS sequence"/>
</dbReference>
<dbReference type="Gene3D" id="2.40.70.10">
    <property type="entry name" value="Acid Proteases"/>
    <property type="match status" value="2"/>
</dbReference>
<name>A0ABD3BLZ3_9LAMI</name>
<evidence type="ECO:0000313" key="5">
    <source>
        <dbReference type="EMBL" id="KAL3617755.1"/>
    </source>
</evidence>
<keyword evidence="3" id="KW-0472">Membrane</keyword>
<dbReference type="PRINTS" id="PR00792">
    <property type="entry name" value="PEPSIN"/>
</dbReference>